<evidence type="ECO:0000313" key="1">
    <source>
        <dbReference type="EMBL" id="JAD99461.1"/>
    </source>
</evidence>
<protein>
    <submittedName>
        <fullName evidence="1">Uncharacterized protein</fullName>
    </submittedName>
</protein>
<sequence length="63" mass="7150">MSVNNSDFLWLGIRQRRHFSTNLQSPKFEVSSSNRGASHAAGCLIGLRTPEILIDRMQEESFL</sequence>
<reference evidence="1" key="1">
    <citation type="submission" date="2014-09" db="EMBL/GenBank/DDBJ databases">
        <authorList>
            <person name="Magalhaes I.L.F."/>
            <person name="Oliveira U."/>
            <person name="Santos F.R."/>
            <person name="Vidigal T.H.D.A."/>
            <person name="Brescovit A.D."/>
            <person name="Santos A.J."/>
        </authorList>
    </citation>
    <scope>NUCLEOTIDE SEQUENCE</scope>
    <source>
        <tissue evidence="1">Shoot tissue taken approximately 20 cm above the soil surface</tissue>
    </source>
</reference>
<dbReference type="EMBL" id="GBRH01198434">
    <property type="protein sequence ID" value="JAD99461.1"/>
    <property type="molecule type" value="Transcribed_RNA"/>
</dbReference>
<accession>A0A0A9EHA1</accession>
<organism evidence="1">
    <name type="scientific">Arundo donax</name>
    <name type="common">Giant reed</name>
    <name type="synonym">Donax arundinaceus</name>
    <dbReference type="NCBI Taxonomy" id="35708"/>
    <lineage>
        <taxon>Eukaryota</taxon>
        <taxon>Viridiplantae</taxon>
        <taxon>Streptophyta</taxon>
        <taxon>Embryophyta</taxon>
        <taxon>Tracheophyta</taxon>
        <taxon>Spermatophyta</taxon>
        <taxon>Magnoliopsida</taxon>
        <taxon>Liliopsida</taxon>
        <taxon>Poales</taxon>
        <taxon>Poaceae</taxon>
        <taxon>PACMAD clade</taxon>
        <taxon>Arundinoideae</taxon>
        <taxon>Arundineae</taxon>
        <taxon>Arundo</taxon>
    </lineage>
</organism>
<dbReference type="AlphaFoldDB" id="A0A0A9EHA1"/>
<name>A0A0A9EHA1_ARUDO</name>
<reference evidence="1" key="2">
    <citation type="journal article" date="2015" name="Data Brief">
        <title>Shoot transcriptome of the giant reed, Arundo donax.</title>
        <authorList>
            <person name="Barrero R.A."/>
            <person name="Guerrero F.D."/>
            <person name="Moolhuijzen P."/>
            <person name="Goolsby J.A."/>
            <person name="Tidwell J."/>
            <person name="Bellgard S.E."/>
            <person name="Bellgard M.I."/>
        </authorList>
    </citation>
    <scope>NUCLEOTIDE SEQUENCE</scope>
    <source>
        <tissue evidence="1">Shoot tissue taken approximately 20 cm above the soil surface</tissue>
    </source>
</reference>
<proteinExistence type="predicted"/>